<dbReference type="EMBL" id="QLTT01000011">
    <property type="protein sequence ID" value="RAS60583.1"/>
    <property type="molecule type" value="Genomic_DNA"/>
</dbReference>
<feature type="non-terminal residue" evidence="2">
    <location>
        <position position="1"/>
    </location>
</feature>
<protein>
    <submittedName>
        <fullName evidence="2">Secreted protein with PEP-CTERM sorting signal</fullName>
    </submittedName>
</protein>
<dbReference type="Proteomes" id="UP000248714">
    <property type="component" value="Unassembled WGS sequence"/>
</dbReference>
<name>A0ABX9E0K1_9PSEU</name>
<proteinExistence type="predicted"/>
<comment type="caution">
    <text evidence="2">The sequence shown here is derived from an EMBL/GenBank/DDBJ whole genome shotgun (WGS) entry which is preliminary data.</text>
</comment>
<reference evidence="2 3" key="1">
    <citation type="submission" date="2018-06" db="EMBL/GenBank/DDBJ databases">
        <title>Genomic Encyclopedia of Type Strains, Phase IV (KMG-IV): sequencing the most valuable type-strain genomes for metagenomic binning, comparative biology and taxonomic classification.</title>
        <authorList>
            <person name="Goeker M."/>
        </authorList>
    </citation>
    <scope>NUCLEOTIDE SEQUENCE [LARGE SCALE GENOMIC DNA]</scope>
    <source>
        <strain evidence="2 3">DSM 45479</strain>
    </source>
</reference>
<sequence>GAAVWALLGSGLALLLAGAFMTLVARRRRS</sequence>
<keyword evidence="1" id="KW-0812">Transmembrane</keyword>
<organism evidence="2 3">
    <name type="scientific">Lentzea atacamensis</name>
    <dbReference type="NCBI Taxonomy" id="531938"/>
    <lineage>
        <taxon>Bacteria</taxon>
        <taxon>Bacillati</taxon>
        <taxon>Actinomycetota</taxon>
        <taxon>Actinomycetes</taxon>
        <taxon>Pseudonocardiales</taxon>
        <taxon>Pseudonocardiaceae</taxon>
        <taxon>Lentzea</taxon>
    </lineage>
</organism>
<keyword evidence="1" id="KW-0472">Membrane</keyword>
<accession>A0ABX9E0K1</accession>
<keyword evidence="3" id="KW-1185">Reference proteome</keyword>
<evidence type="ECO:0000256" key="1">
    <source>
        <dbReference type="SAM" id="Phobius"/>
    </source>
</evidence>
<evidence type="ECO:0000313" key="2">
    <source>
        <dbReference type="EMBL" id="RAS60583.1"/>
    </source>
</evidence>
<gene>
    <name evidence="2" type="ORF">C8D87_1111</name>
</gene>
<keyword evidence="1" id="KW-1133">Transmembrane helix</keyword>
<evidence type="ECO:0000313" key="3">
    <source>
        <dbReference type="Proteomes" id="UP000248714"/>
    </source>
</evidence>
<feature type="transmembrane region" description="Helical" evidence="1">
    <location>
        <begin position="6"/>
        <end position="25"/>
    </location>
</feature>